<evidence type="ECO:0000313" key="3">
    <source>
        <dbReference type="Proteomes" id="UP000018467"/>
    </source>
</evidence>
<reference evidence="2" key="3">
    <citation type="submission" date="2025-08" db="UniProtKB">
        <authorList>
            <consortium name="Ensembl"/>
        </authorList>
    </citation>
    <scope>IDENTIFICATION</scope>
</reference>
<evidence type="ECO:0000313" key="2">
    <source>
        <dbReference type="Ensembl" id="ENSAMXP00000003941.2"/>
    </source>
</evidence>
<dbReference type="STRING" id="7994.ENSAMXP00000003941"/>
<accession>W5K8N0</accession>
<reference evidence="3" key="1">
    <citation type="submission" date="2013-03" db="EMBL/GenBank/DDBJ databases">
        <authorList>
            <person name="Jeffery W."/>
            <person name="Warren W."/>
            <person name="Wilson R.K."/>
        </authorList>
    </citation>
    <scope>NUCLEOTIDE SEQUENCE</scope>
    <source>
        <strain evidence="3">female</strain>
    </source>
</reference>
<reference evidence="3" key="2">
    <citation type="journal article" date="2014" name="Nat. Commun.">
        <title>The cavefish genome reveals candidate genes for eye loss.</title>
        <authorList>
            <person name="McGaugh S.E."/>
            <person name="Gross J.B."/>
            <person name="Aken B."/>
            <person name="Blin M."/>
            <person name="Borowsky R."/>
            <person name="Chalopin D."/>
            <person name="Hinaux H."/>
            <person name="Jeffery W.R."/>
            <person name="Keene A."/>
            <person name="Ma L."/>
            <person name="Minx P."/>
            <person name="Murphy D."/>
            <person name="O'Quin K.E."/>
            <person name="Retaux S."/>
            <person name="Rohner N."/>
            <person name="Searle S.M."/>
            <person name="Stahl B.A."/>
            <person name="Tabin C."/>
            <person name="Volff J.N."/>
            <person name="Yoshizawa M."/>
            <person name="Warren W.C."/>
        </authorList>
    </citation>
    <scope>NUCLEOTIDE SEQUENCE [LARGE SCALE GENOMIC DNA]</scope>
    <source>
        <strain evidence="3">female</strain>
    </source>
</reference>
<protein>
    <submittedName>
        <fullName evidence="2">Uncharacterized protein</fullName>
    </submittedName>
</protein>
<dbReference type="PANTHER" id="PTHR21683:SF2">
    <property type="entry name" value="COILED-COIL DOMAIN-CONTAINING PROTEIN 42 LIKE-2-LIKE"/>
    <property type="match status" value="1"/>
</dbReference>
<dbReference type="Ensembl" id="ENSAMXT00000003941.2">
    <property type="protein sequence ID" value="ENSAMXP00000003941.2"/>
    <property type="gene ID" value="ENSAMXG00000003857.2"/>
</dbReference>
<dbReference type="AlphaFoldDB" id="W5K8N0"/>
<organism evidence="2 3">
    <name type="scientific">Astyanax mexicanus</name>
    <name type="common">Blind cave fish</name>
    <name type="synonym">Astyanax fasciatus mexicanus</name>
    <dbReference type="NCBI Taxonomy" id="7994"/>
    <lineage>
        <taxon>Eukaryota</taxon>
        <taxon>Metazoa</taxon>
        <taxon>Chordata</taxon>
        <taxon>Craniata</taxon>
        <taxon>Vertebrata</taxon>
        <taxon>Euteleostomi</taxon>
        <taxon>Actinopterygii</taxon>
        <taxon>Neopterygii</taxon>
        <taxon>Teleostei</taxon>
        <taxon>Ostariophysi</taxon>
        <taxon>Characiformes</taxon>
        <taxon>Characoidei</taxon>
        <taxon>Acestrorhamphidae</taxon>
        <taxon>Acestrorhamphinae</taxon>
        <taxon>Astyanax</taxon>
    </lineage>
</organism>
<evidence type="ECO:0000256" key="1">
    <source>
        <dbReference type="SAM" id="Coils"/>
    </source>
</evidence>
<proteinExistence type="predicted"/>
<sequence>MFRLKDTTVPMPKEDLWTGTARILDKQREIKYIHAVLRKHKERQIAALLTKKEKLQKRVSQDRIYWSLLDSVLKSSDEFEDFGKLIGRFKTLVRTKEQLLKRQSTMESEREREAVQLRQYVSERRSLLQHYENTLSQLQTELNTTRSQARRLESTEKHIQKTDAKRTLLLGRIHVATRNLYQMTGGVTSGAEGFNVKDTLDQLDRIQQNIQMWTEILQDLGSDKGSIKKTWHYPGRS</sequence>
<dbReference type="InParanoid" id="W5K8N0"/>
<keyword evidence="1" id="KW-0175">Coiled coil</keyword>
<dbReference type="HOGENOM" id="CLU_1374950_0_0_1"/>
<dbReference type="Bgee" id="ENSAMXG00000003857">
    <property type="expression patterns" value="Expressed in ovary and 4 other cell types or tissues"/>
</dbReference>
<reference evidence="2" key="4">
    <citation type="submission" date="2025-09" db="UniProtKB">
        <authorList>
            <consortium name="Ensembl"/>
        </authorList>
    </citation>
    <scope>IDENTIFICATION</scope>
</reference>
<dbReference type="Proteomes" id="UP000018467">
    <property type="component" value="Unassembled WGS sequence"/>
</dbReference>
<name>W5K8N0_ASTMX</name>
<feature type="coiled-coil region" evidence="1">
    <location>
        <begin position="128"/>
        <end position="155"/>
    </location>
</feature>
<keyword evidence="3" id="KW-1185">Reference proteome</keyword>
<dbReference type="InterPro" id="IPR051147">
    <property type="entry name" value="CFAP_domain-containing"/>
</dbReference>
<dbReference type="GeneTree" id="ENSGT00970000193995"/>
<dbReference type="eggNOG" id="ENOG502QRZS">
    <property type="taxonomic scope" value="Eukaryota"/>
</dbReference>
<dbReference type="PANTHER" id="PTHR21683">
    <property type="entry name" value="COILED-COIL DOMAIN-CONTAINING PROTEIN 42 LIKE-2-LIKE-RELATED"/>
    <property type="match status" value="1"/>
</dbReference>